<feature type="domain" description="CBS" evidence="8">
    <location>
        <begin position="271"/>
        <end position="325"/>
    </location>
</feature>
<dbReference type="OrthoDB" id="9762536at2"/>
<keyword evidence="13" id="KW-1185">Reference proteome</keyword>
<dbReference type="AlphaFoldDB" id="A0A7U7G6Q3"/>
<feature type="binding site" evidence="5">
    <location>
        <position position="79"/>
    </location>
    <ligand>
        <name>Zn(2+)</name>
        <dbReference type="ChEBI" id="CHEBI:29105"/>
    </ligand>
</feature>
<sequence>MTSSSLSTACRALQTERQGLEQLEACLRGPMQEGFEAALTAILSMKGRLILTGMGKSGHIGRKINATLASTGTPSLFLHPAEAAHGDLGMVEADDVILYLSNSGETNELAPVLLHAARLNLTQIAFTTRASSTLAQSVQIPLILPAAPEACPMGLAPTTSCLLQLALGDALAIALLERRGFNAHDFGLLHPAGTLGAQLRPVSNFMHTGQDMPLGHENMSLRAVILEITHKSFGCIGILDDEGRLAGLISDGDLRPALDRDLDNTTAVEIMNRTPLTGTADMRAQDIRHLMNDRPVPVNSLFILDEERRPVGILHLHDLLRAGLS</sequence>
<evidence type="ECO:0000313" key="10">
    <source>
        <dbReference type="EMBL" id="CDG34136.1"/>
    </source>
</evidence>
<evidence type="ECO:0000256" key="7">
    <source>
        <dbReference type="PROSITE-ProRule" id="PRU00703"/>
    </source>
</evidence>
<reference evidence="10 12" key="2">
    <citation type="journal article" date="2014" name="PLoS ONE">
        <title>Evolution of mitochondria reconstructed from the energy metabolism of living bacteria.</title>
        <authorList>
            <person name="Degli Esposti M."/>
            <person name="Chouaia B."/>
            <person name="Comandatore F."/>
            <person name="Crotti E."/>
            <person name="Sassera D."/>
            <person name="Lievens P.M."/>
            <person name="Daffonchio D."/>
            <person name="Bandi C."/>
        </authorList>
    </citation>
    <scope>NUCLEOTIDE SEQUENCE [LARGE SCALE GENOMIC DNA]</scope>
    <source>
        <strain evidence="10">AM168</strain>
        <strain evidence="12">AM169</strain>
    </source>
</reference>
<dbReference type="Pfam" id="PF00571">
    <property type="entry name" value="CBS"/>
    <property type="match status" value="2"/>
</dbReference>
<dbReference type="EMBL" id="LMYI01000007">
    <property type="protein sequence ID" value="POS63085.1"/>
    <property type="molecule type" value="Genomic_DNA"/>
</dbReference>
<dbReference type="Pfam" id="PF01380">
    <property type="entry name" value="SIS"/>
    <property type="match status" value="1"/>
</dbReference>
<keyword evidence="5" id="KW-0479">Metal-binding</keyword>
<dbReference type="CDD" id="cd04604">
    <property type="entry name" value="CBS_pair_SIS_assoc"/>
    <property type="match status" value="1"/>
</dbReference>
<dbReference type="PANTHER" id="PTHR42745:SF1">
    <property type="entry name" value="ARABINOSE 5-PHOSPHATE ISOMERASE KDSD"/>
    <property type="match status" value="1"/>
</dbReference>
<evidence type="ECO:0000256" key="6">
    <source>
        <dbReference type="PIRSR" id="PIRSR004692-3"/>
    </source>
</evidence>
<dbReference type="InterPro" id="IPR004800">
    <property type="entry name" value="KdsD/KpsF-type"/>
</dbReference>
<feature type="site" description="Catalytically relevant" evidence="6">
    <location>
        <position position="190"/>
    </location>
</feature>
<dbReference type="SUPFAM" id="SSF53697">
    <property type="entry name" value="SIS domain"/>
    <property type="match status" value="1"/>
</dbReference>
<protein>
    <submittedName>
        <fullName evidence="10">Arabinose 5-phosphate isomerase</fullName>
        <ecNumber evidence="10">5.3.1.13</ecNumber>
    </submittedName>
    <submittedName>
        <fullName evidence="11">KpsF/GutQ family sugar-phosphate isomerase</fullName>
    </submittedName>
</protein>
<evidence type="ECO:0000259" key="8">
    <source>
        <dbReference type="PROSITE" id="PS51371"/>
    </source>
</evidence>
<keyword evidence="5" id="KW-0862">Zinc</keyword>
<dbReference type="InterPro" id="IPR035474">
    <property type="entry name" value="SIS_Kpsf"/>
</dbReference>
<dbReference type="InterPro" id="IPR046348">
    <property type="entry name" value="SIS_dom_sf"/>
</dbReference>
<dbReference type="FunFam" id="3.40.50.10490:FF:000011">
    <property type="entry name" value="Arabinose 5-phosphate isomerase"/>
    <property type="match status" value="1"/>
</dbReference>
<dbReference type="EMBL" id="CBLY010000006">
    <property type="protein sequence ID" value="CDG34136.1"/>
    <property type="molecule type" value="Genomic_DNA"/>
</dbReference>
<dbReference type="InterPro" id="IPR001347">
    <property type="entry name" value="SIS_dom"/>
</dbReference>
<dbReference type="InterPro" id="IPR050986">
    <property type="entry name" value="GutQ/KpsF_isomerases"/>
</dbReference>
<dbReference type="Gene3D" id="3.40.50.10490">
    <property type="entry name" value="Glucose-6-phosphate isomerase like protein, domain 1"/>
    <property type="match status" value="1"/>
</dbReference>
<dbReference type="PANTHER" id="PTHR42745">
    <property type="match status" value="1"/>
</dbReference>
<dbReference type="NCBIfam" id="TIGR00393">
    <property type="entry name" value="kpsF"/>
    <property type="match status" value="1"/>
</dbReference>
<dbReference type="PROSITE" id="PS51371">
    <property type="entry name" value="CBS"/>
    <property type="match status" value="2"/>
</dbReference>
<dbReference type="GO" id="GO:0097367">
    <property type="term" value="F:carbohydrate derivative binding"/>
    <property type="evidence" value="ECO:0007669"/>
    <property type="project" value="InterPro"/>
</dbReference>
<dbReference type="Gene3D" id="3.10.580.10">
    <property type="entry name" value="CBS-domain"/>
    <property type="match status" value="1"/>
</dbReference>
<evidence type="ECO:0000256" key="3">
    <source>
        <dbReference type="ARBA" id="ARBA00023122"/>
    </source>
</evidence>
<dbReference type="RefSeq" id="WP_043560609.1">
    <property type="nucleotide sequence ID" value="NZ_CBLY010000006.1"/>
</dbReference>
<dbReference type="Proteomes" id="UP000027590">
    <property type="component" value="Unassembled WGS sequence"/>
</dbReference>
<evidence type="ECO:0000259" key="9">
    <source>
        <dbReference type="PROSITE" id="PS51464"/>
    </source>
</evidence>
<dbReference type="GO" id="GO:1901135">
    <property type="term" value="P:carbohydrate derivative metabolic process"/>
    <property type="evidence" value="ECO:0007669"/>
    <property type="project" value="InterPro"/>
</dbReference>
<dbReference type="PIRSF" id="PIRSF004692">
    <property type="entry name" value="KdsD_KpsF"/>
    <property type="match status" value="1"/>
</dbReference>
<evidence type="ECO:0000256" key="5">
    <source>
        <dbReference type="PIRSR" id="PIRSR004692-2"/>
    </source>
</evidence>
<feature type="site" description="Catalytically relevant" evidence="6">
    <location>
        <position position="56"/>
    </location>
</feature>
<evidence type="ECO:0000256" key="1">
    <source>
        <dbReference type="ARBA" id="ARBA00008165"/>
    </source>
</evidence>
<evidence type="ECO:0000313" key="11">
    <source>
        <dbReference type="EMBL" id="POS63085.1"/>
    </source>
</evidence>
<evidence type="ECO:0000256" key="2">
    <source>
        <dbReference type="ARBA" id="ARBA00022737"/>
    </source>
</evidence>
<gene>
    <name evidence="11" type="ORF">ASQ42_05010</name>
    <name evidence="10" type="ORF">SACS_1398</name>
</gene>
<evidence type="ECO:0000313" key="12">
    <source>
        <dbReference type="Proteomes" id="UP000027590"/>
    </source>
</evidence>
<keyword evidence="2" id="KW-0677">Repeat</keyword>
<dbReference type="PROSITE" id="PS51464">
    <property type="entry name" value="SIS"/>
    <property type="match status" value="1"/>
</dbReference>
<feature type="domain" description="SIS" evidence="9">
    <location>
        <begin position="39"/>
        <end position="181"/>
    </location>
</feature>
<comment type="similarity">
    <text evidence="1 4">Belongs to the SIS family. GutQ/KpsF subfamily.</text>
</comment>
<dbReference type="InterPro" id="IPR000644">
    <property type="entry name" value="CBS_dom"/>
</dbReference>
<keyword evidence="10" id="KW-0413">Isomerase</keyword>
<dbReference type="EC" id="5.3.1.13" evidence="10"/>
<dbReference type="InterPro" id="IPR046342">
    <property type="entry name" value="CBS_dom_sf"/>
</dbReference>
<organism evidence="10 12">
    <name type="scientific">Parasaccharibacter apium</name>
    <dbReference type="NCBI Taxonomy" id="1510841"/>
    <lineage>
        <taxon>Bacteria</taxon>
        <taxon>Pseudomonadati</taxon>
        <taxon>Pseudomonadota</taxon>
        <taxon>Alphaproteobacteria</taxon>
        <taxon>Acetobacterales</taxon>
        <taxon>Acetobacteraceae</taxon>
        <taxon>Parasaccharibacter</taxon>
    </lineage>
</organism>
<accession>A0A7U7G6Q3</accession>
<reference evidence="10 12" key="1">
    <citation type="journal article" date="2014" name="Genome Biol. Evol.">
        <title>Acetic acid bacteria genomes reveal functional traits for adaptation to life in insect guts.</title>
        <authorList>
            <person name="Chouaia B."/>
            <person name="Gaiarsa S."/>
            <person name="Crotti E."/>
            <person name="Comandatore F."/>
            <person name="Degli Esposti M."/>
            <person name="Ricci I."/>
            <person name="Alma A."/>
            <person name="Favia G."/>
            <person name="Bandi C."/>
            <person name="Daffonchio D."/>
        </authorList>
    </citation>
    <scope>NUCLEOTIDE SEQUENCE [LARGE SCALE GENOMIC DNA]</scope>
    <source>
        <strain evidence="10">AM168</strain>
        <strain evidence="12">AM169</strain>
    </source>
</reference>
<proteinExistence type="inferred from homology"/>
<feature type="site" description="Catalytically relevant" evidence="6">
    <location>
        <position position="108"/>
    </location>
</feature>
<dbReference type="Proteomes" id="UP000237218">
    <property type="component" value="Unassembled WGS sequence"/>
</dbReference>
<feature type="domain" description="CBS" evidence="8">
    <location>
        <begin position="206"/>
        <end position="264"/>
    </location>
</feature>
<evidence type="ECO:0000313" key="13">
    <source>
        <dbReference type="Proteomes" id="UP000237218"/>
    </source>
</evidence>
<keyword evidence="3 7" id="KW-0129">CBS domain</keyword>
<dbReference type="CDD" id="cd05014">
    <property type="entry name" value="SIS_Kpsf"/>
    <property type="match status" value="1"/>
</dbReference>
<name>A0A7U7G6Q3_9PROT</name>
<comment type="caution">
    <text evidence="10">The sequence shown here is derived from an EMBL/GenBank/DDBJ whole genome shotgun (WGS) entry which is preliminary data.</text>
</comment>
<evidence type="ECO:0000256" key="4">
    <source>
        <dbReference type="PIRNR" id="PIRNR004692"/>
    </source>
</evidence>
<reference evidence="11 13" key="3">
    <citation type="submission" date="2018-02" db="EMBL/GenBank/DDBJ databases">
        <title>Draft genome sequences of four Parasaccharibacter apium strains isolated from honey bees.</title>
        <authorList>
            <person name="Corby-Harris V.L."/>
            <person name="Anderson K.E."/>
        </authorList>
    </citation>
    <scope>NUCLEOTIDE SEQUENCE [LARGE SCALE GENOMIC DNA]</scope>
    <source>
        <strain evidence="11 13">B8</strain>
    </source>
</reference>
<dbReference type="GO" id="GO:0019146">
    <property type="term" value="F:arabinose-5-phosphate isomerase activity"/>
    <property type="evidence" value="ECO:0007669"/>
    <property type="project" value="UniProtKB-EC"/>
</dbReference>
<dbReference type="GO" id="GO:0005975">
    <property type="term" value="P:carbohydrate metabolic process"/>
    <property type="evidence" value="ECO:0007669"/>
    <property type="project" value="InterPro"/>
</dbReference>
<feature type="site" description="Catalytically relevant" evidence="6">
    <location>
        <position position="149"/>
    </location>
</feature>
<dbReference type="GO" id="GO:0046872">
    <property type="term" value="F:metal ion binding"/>
    <property type="evidence" value="ECO:0007669"/>
    <property type="project" value="UniProtKB-KW"/>
</dbReference>